<reference evidence="3" key="1">
    <citation type="submission" date="2016-10" db="EMBL/GenBank/DDBJ databases">
        <authorList>
            <person name="Varghese N."/>
            <person name="Submissions S."/>
        </authorList>
    </citation>
    <scope>NUCLEOTIDE SEQUENCE [LARGE SCALE GENOMIC DNA]</scope>
    <source>
        <strain evidence="3">CGMCC 4.3516</strain>
    </source>
</reference>
<accession>A0A1G6V4P7</accession>
<keyword evidence="3" id="KW-1185">Reference proteome</keyword>
<gene>
    <name evidence="2" type="ORF">SAMN05216270_104204</name>
</gene>
<dbReference type="Pfam" id="PF06772">
    <property type="entry name" value="LtrA"/>
    <property type="match status" value="1"/>
</dbReference>
<feature type="transmembrane region" description="Helical" evidence="1">
    <location>
        <begin position="69"/>
        <end position="91"/>
    </location>
</feature>
<dbReference type="EMBL" id="FNAD01000004">
    <property type="protein sequence ID" value="SDD48629.1"/>
    <property type="molecule type" value="Genomic_DNA"/>
</dbReference>
<keyword evidence="1" id="KW-0472">Membrane</keyword>
<proteinExistence type="predicted"/>
<feature type="transmembrane region" description="Helical" evidence="1">
    <location>
        <begin position="44"/>
        <end position="63"/>
    </location>
</feature>
<dbReference type="AlphaFoldDB" id="A0A1G6V4P7"/>
<dbReference type="Proteomes" id="UP000198949">
    <property type="component" value="Unassembled WGS sequence"/>
</dbReference>
<dbReference type="InterPro" id="IPR010640">
    <property type="entry name" value="Low_temperature_requirement_A"/>
</dbReference>
<evidence type="ECO:0000313" key="2">
    <source>
        <dbReference type="EMBL" id="SDD48629.1"/>
    </source>
</evidence>
<feature type="transmembrane region" description="Helical" evidence="1">
    <location>
        <begin position="103"/>
        <end position="120"/>
    </location>
</feature>
<evidence type="ECO:0000256" key="1">
    <source>
        <dbReference type="SAM" id="Phobius"/>
    </source>
</evidence>
<sequence>MSVTVGTVAAAFIGLATVVALWRLYSAARATAREHDTRASGGPYALMVAGAVAAAIGAVLAAARPWDAAGAAAIATVLGGPALFLVGDLVFNRAVTGRVPASRVAALAALAVIALIGFVLPVLVLAALAFAVLLLLSLSAAGWFRLPSLNVQD</sequence>
<keyword evidence="1" id="KW-1133">Transmembrane helix</keyword>
<dbReference type="STRING" id="58114.SAMN05216270_104204"/>
<keyword evidence="1" id="KW-0812">Transmembrane</keyword>
<feature type="transmembrane region" description="Helical" evidence="1">
    <location>
        <begin position="6"/>
        <end position="24"/>
    </location>
</feature>
<evidence type="ECO:0000313" key="3">
    <source>
        <dbReference type="Proteomes" id="UP000198949"/>
    </source>
</evidence>
<dbReference type="RefSeq" id="WP_091032264.1">
    <property type="nucleotide sequence ID" value="NZ_FNAD01000004.1"/>
</dbReference>
<dbReference type="OrthoDB" id="7698234at2"/>
<protein>
    <submittedName>
        <fullName evidence="2">Low temperature requirement A protein (LtrA)</fullName>
    </submittedName>
</protein>
<organism evidence="2 3">
    <name type="scientific">Glycomyces harbinensis</name>
    <dbReference type="NCBI Taxonomy" id="58114"/>
    <lineage>
        <taxon>Bacteria</taxon>
        <taxon>Bacillati</taxon>
        <taxon>Actinomycetota</taxon>
        <taxon>Actinomycetes</taxon>
        <taxon>Glycomycetales</taxon>
        <taxon>Glycomycetaceae</taxon>
        <taxon>Glycomyces</taxon>
    </lineage>
</organism>
<name>A0A1G6V4P7_9ACTN</name>